<keyword evidence="9" id="KW-0464">Manganese</keyword>
<keyword evidence="6" id="KW-0479">Metal-binding</keyword>
<evidence type="ECO:0000256" key="1">
    <source>
        <dbReference type="ARBA" id="ARBA00001936"/>
    </source>
</evidence>
<organism evidence="10 11">
    <name type="scientific">Araneus ventricosus</name>
    <name type="common">Orbweaver spider</name>
    <name type="synonym">Epeira ventricosa</name>
    <dbReference type="NCBI Taxonomy" id="182803"/>
    <lineage>
        <taxon>Eukaryota</taxon>
        <taxon>Metazoa</taxon>
        <taxon>Ecdysozoa</taxon>
        <taxon>Arthropoda</taxon>
        <taxon>Chelicerata</taxon>
        <taxon>Arachnida</taxon>
        <taxon>Araneae</taxon>
        <taxon>Araneomorphae</taxon>
        <taxon>Entelegynae</taxon>
        <taxon>Araneoidea</taxon>
        <taxon>Araneidae</taxon>
        <taxon>Araneus</taxon>
    </lineage>
</organism>
<dbReference type="GO" id="GO:0006099">
    <property type="term" value="P:tricarboxylic acid cycle"/>
    <property type="evidence" value="ECO:0007669"/>
    <property type="project" value="UniProtKB-KW"/>
</dbReference>
<keyword evidence="4" id="KW-0329">Glyoxylate bypass</keyword>
<reference evidence="10 11" key="1">
    <citation type="journal article" date="2019" name="Sci. Rep.">
        <title>Orb-weaving spider Araneus ventricosus genome elucidates the spidroin gene catalogue.</title>
        <authorList>
            <person name="Kono N."/>
            <person name="Nakamura H."/>
            <person name="Ohtoshi R."/>
            <person name="Moran D.A.P."/>
            <person name="Shinohara A."/>
            <person name="Yoshida Y."/>
            <person name="Fujiwara M."/>
            <person name="Mori M."/>
            <person name="Tomita M."/>
            <person name="Arakawa K."/>
        </authorList>
    </citation>
    <scope>NUCLEOTIDE SEQUENCE [LARGE SCALE GENOMIC DNA]</scope>
</reference>
<dbReference type="GO" id="GO:0004450">
    <property type="term" value="F:isocitrate dehydrogenase (NADP+) activity"/>
    <property type="evidence" value="ECO:0007669"/>
    <property type="project" value="InterPro"/>
</dbReference>
<evidence type="ECO:0000256" key="6">
    <source>
        <dbReference type="ARBA" id="ARBA00022723"/>
    </source>
</evidence>
<dbReference type="AlphaFoldDB" id="A0A4Y2HLX3"/>
<name>A0A4Y2HLX3_ARAVE</name>
<dbReference type="InterPro" id="IPR004790">
    <property type="entry name" value="Isocitrate_DH_NADP"/>
</dbReference>
<dbReference type="SUPFAM" id="SSF53659">
    <property type="entry name" value="Isocitrate/Isopropylmalate dehydrogenase-like"/>
    <property type="match status" value="1"/>
</dbReference>
<evidence type="ECO:0000256" key="4">
    <source>
        <dbReference type="ARBA" id="ARBA00022435"/>
    </source>
</evidence>
<dbReference type="GO" id="GO:0006102">
    <property type="term" value="P:isocitrate metabolic process"/>
    <property type="evidence" value="ECO:0007669"/>
    <property type="project" value="InterPro"/>
</dbReference>
<evidence type="ECO:0000256" key="8">
    <source>
        <dbReference type="ARBA" id="ARBA00023002"/>
    </source>
</evidence>
<comment type="similarity">
    <text evidence="3">Belongs to the isocitrate and isopropylmalate dehydrogenases family.</text>
</comment>
<sequence length="78" mass="8850">MHSHGHQYKCTDLVIEKPGRLEFLVIPQNGSEPQKVDIFNFQDTAGVIMGMCNTDESIKGFVRSCFEYAVIKRNGLFI</sequence>
<proteinExistence type="inferred from homology"/>
<protein>
    <submittedName>
        <fullName evidence="10">Uncharacterized protein</fullName>
    </submittedName>
</protein>
<dbReference type="GO" id="GO:0006097">
    <property type="term" value="P:glyoxylate cycle"/>
    <property type="evidence" value="ECO:0007669"/>
    <property type="project" value="UniProtKB-KW"/>
</dbReference>
<dbReference type="GO" id="GO:0046872">
    <property type="term" value="F:metal ion binding"/>
    <property type="evidence" value="ECO:0007669"/>
    <property type="project" value="UniProtKB-KW"/>
</dbReference>
<dbReference type="Proteomes" id="UP000499080">
    <property type="component" value="Unassembled WGS sequence"/>
</dbReference>
<dbReference type="GO" id="GO:0006739">
    <property type="term" value="P:NADP+ metabolic process"/>
    <property type="evidence" value="ECO:0007669"/>
    <property type="project" value="TreeGrafter"/>
</dbReference>
<evidence type="ECO:0000256" key="5">
    <source>
        <dbReference type="ARBA" id="ARBA00022532"/>
    </source>
</evidence>
<accession>A0A4Y2HLX3</accession>
<dbReference type="PANTHER" id="PTHR11822">
    <property type="entry name" value="NADP-SPECIFIC ISOCITRATE DEHYDROGENASE"/>
    <property type="match status" value="1"/>
</dbReference>
<dbReference type="Gene3D" id="3.40.718.10">
    <property type="entry name" value="Isopropylmalate Dehydrogenase"/>
    <property type="match status" value="1"/>
</dbReference>
<gene>
    <name evidence="10" type="ORF">AVEN_69102_1</name>
</gene>
<keyword evidence="11" id="KW-1185">Reference proteome</keyword>
<evidence type="ECO:0000313" key="11">
    <source>
        <dbReference type="Proteomes" id="UP000499080"/>
    </source>
</evidence>
<comment type="cofactor">
    <cofactor evidence="1">
        <name>Mn(2+)</name>
        <dbReference type="ChEBI" id="CHEBI:29035"/>
    </cofactor>
</comment>
<comment type="caution">
    <text evidence="10">The sequence shown here is derived from an EMBL/GenBank/DDBJ whole genome shotgun (WGS) entry which is preliminary data.</text>
</comment>
<comment type="cofactor">
    <cofactor evidence="2">
        <name>Mg(2+)</name>
        <dbReference type="ChEBI" id="CHEBI:18420"/>
    </cofactor>
</comment>
<evidence type="ECO:0000313" key="10">
    <source>
        <dbReference type="EMBL" id="GBM66355.1"/>
    </source>
</evidence>
<evidence type="ECO:0000256" key="7">
    <source>
        <dbReference type="ARBA" id="ARBA00022842"/>
    </source>
</evidence>
<dbReference type="GO" id="GO:0005739">
    <property type="term" value="C:mitochondrion"/>
    <property type="evidence" value="ECO:0007669"/>
    <property type="project" value="TreeGrafter"/>
</dbReference>
<keyword evidence="7" id="KW-0460">Magnesium</keyword>
<evidence type="ECO:0000256" key="9">
    <source>
        <dbReference type="ARBA" id="ARBA00023211"/>
    </source>
</evidence>
<evidence type="ECO:0000256" key="2">
    <source>
        <dbReference type="ARBA" id="ARBA00001946"/>
    </source>
</evidence>
<dbReference type="EMBL" id="BGPR01002021">
    <property type="protein sequence ID" value="GBM66355.1"/>
    <property type="molecule type" value="Genomic_DNA"/>
</dbReference>
<dbReference type="OrthoDB" id="248923at2759"/>
<evidence type="ECO:0000256" key="3">
    <source>
        <dbReference type="ARBA" id="ARBA00007769"/>
    </source>
</evidence>
<keyword evidence="5" id="KW-0816">Tricarboxylic acid cycle</keyword>
<keyword evidence="8" id="KW-0560">Oxidoreductase</keyword>
<dbReference type="PANTHER" id="PTHR11822:SF21">
    <property type="entry name" value="ISOCITRATE DEHYDROGENASE [NADP], MITOCHONDRIAL"/>
    <property type="match status" value="1"/>
</dbReference>